<dbReference type="Gene3D" id="1.10.1200.10">
    <property type="entry name" value="ACP-like"/>
    <property type="match status" value="2"/>
</dbReference>
<dbReference type="PROSITE" id="PS00012">
    <property type="entry name" value="PHOSPHOPANTETHEINE"/>
    <property type="match status" value="1"/>
</dbReference>
<evidence type="ECO:0000256" key="6">
    <source>
        <dbReference type="ARBA" id="ARBA00022553"/>
    </source>
</evidence>
<evidence type="ECO:0000256" key="9">
    <source>
        <dbReference type="SAM" id="MobiDB-lite"/>
    </source>
</evidence>
<accession>A0ABU2B9X0</accession>
<evidence type="ECO:0000259" key="10">
    <source>
        <dbReference type="PROSITE" id="PS50075"/>
    </source>
</evidence>
<dbReference type="Pfam" id="PF00668">
    <property type="entry name" value="Condensation"/>
    <property type="match status" value="1"/>
</dbReference>
<evidence type="ECO:0000256" key="7">
    <source>
        <dbReference type="ARBA" id="ARBA00022598"/>
    </source>
</evidence>
<dbReference type="InterPro" id="IPR001242">
    <property type="entry name" value="Condensation_dom"/>
</dbReference>
<dbReference type="Proteomes" id="UP001183619">
    <property type="component" value="Unassembled WGS sequence"/>
</dbReference>
<keyword evidence="5" id="KW-0596">Phosphopantetheine</keyword>
<dbReference type="RefSeq" id="WP_277105429.1">
    <property type="nucleotide sequence ID" value="NZ_BAAAJS010000078.1"/>
</dbReference>
<dbReference type="Gene3D" id="3.30.559.10">
    <property type="entry name" value="Chloramphenicol acetyltransferase-like domain"/>
    <property type="match status" value="1"/>
</dbReference>
<gene>
    <name evidence="11" type="ORF">J2S37_001960</name>
</gene>
<dbReference type="NCBIfam" id="TIGR01733">
    <property type="entry name" value="AA-adenyl-dom"/>
    <property type="match status" value="1"/>
</dbReference>
<proteinExistence type="inferred from homology"/>
<keyword evidence="7" id="KW-0436">Ligase</keyword>
<feature type="compositionally biased region" description="Low complexity" evidence="9">
    <location>
        <begin position="87"/>
        <end position="109"/>
    </location>
</feature>
<dbReference type="InterPro" id="IPR020806">
    <property type="entry name" value="PKS_PP-bd"/>
</dbReference>
<dbReference type="CDD" id="cd19535">
    <property type="entry name" value="Cyc_NRPS"/>
    <property type="match status" value="1"/>
</dbReference>
<dbReference type="InterPro" id="IPR025110">
    <property type="entry name" value="AMP-bd_C"/>
</dbReference>
<organism evidence="11 12">
    <name type="scientific">Corynebacterium felinum</name>
    <dbReference type="NCBI Taxonomy" id="131318"/>
    <lineage>
        <taxon>Bacteria</taxon>
        <taxon>Bacillati</taxon>
        <taxon>Actinomycetota</taxon>
        <taxon>Actinomycetes</taxon>
        <taxon>Mycobacteriales</taxon>
        <taxon>Corynebacteriaceae</taxon>
        <taxon>Corynebacterium</taxon>
    </lineage>
</organism>
<dbReference type="EMBL" id="JAVDYF010000001">
    <property type="protein sequence ID" value="MDR7355422.1"/>
    <property type="molecule type" value="Genomic_DNA"/>
</dbReference>
<comment type="caution">
    <text evidence="11">The sequence shown here is derived from an EMBL/GenBank/DDBJ whole genome shotgun (WGS) entry which is preliminary data.</text>
</comment>
<comment type="cofactor">
    <cofactor evidence="1">
        <name>pantetheine 4'-phosphate</name>
        <dbReference type="ChEBI" id="CHEBI:47942"/>
    </cofactor>
</comment>
<dbReference type="InterPro" id="IPR020845">
    <property type="entry name" value="AMP-binding_CS"/>
</dbReference>
<dbReference type="InterPro" id="IPR045851">
    <property type="entry name" value="AMP-bd_C_sf"/>
</dbReference>
<sequence length="1204" mass="130479">MQRTPLSIVHQAVIEQLGLSADTHIRPEDDLITFGLDSIRMMTIAGRWRSQGLDIGFADLVATPTLRHWAQLMHDAQTANQTHSADETATAHTSTDTASTASNNAPTSADRNDDHEPFPLAPMQHAYWIGGLDGYDTGDGPTLGGVSAHLYVELDGPAQDPAQIDTAVEKLVRRHAMLRTILTGDGRQQVLADVPEGIVKHQDLREADADTRDTVLARTRENGTHQRLSQDFGRMIDVVYTLLPNNRARLHLDVDMIAADAMSYRIIVDELAGYLDGDEQHPLRYRYKDYLAHPSAANPPHRERDQAWWRDKASDMPGAPELPLVDSAAVARARSATRRNFFIDHDQREALYAHARAAGVTPAMALAAAFAEAIGAFATSPKFLLNLPLFNREQVDDEVNDIVGDFSSSILIDVDLSTAGSIYERVKDISARFTSNVAHHSYGALNVLRDIGHARATTVLAPVVYTSAVNLGELFSARARARFGDPVWIISQGPQVLLDAQVTELDGGLLLNWDLREEAFRPGIIDAMFAAYTRNVSALVEGEHTWSQPFPPAADEADLQARKSQETTLDVSGAKLHDRLFVHAENTPEALAMVSIDAEPNGALSTRSWTYRQLVDEALAIAATLIDAGVQPGDRVIVGMPKGCDQVTAVVGTLAAAAIYVPVNPEHPLARRQAIATQSGAKVILGTDASIEEFADEHFPPFININDARSHHTPLSSPVDSSAEDVAYLLFTSGSTGEPKGVEIPHRAAMNTLDGLNAIMGTGPEDSMFALSALEFDISVQDMFSMFAAGGTVVVPDATVRTNPDQWAKAITLCGVTHLCVAPSLLDMLLSTDHSFDLSSLRTVMSGGDWVPVDLPERLKKRAPECRFFGLGGTTETGVHSTICEVTEINPEWKVVPYGVPLPNMHCRIVDAIGRDRPTGVIGQLLIGGPGVGCGYRGLSDERAHRFFEENGTRWFATGDLARYLPDGTMEFIGRMDHQVQLRGYRVELGEVEACLRQHPQVHRAVAHVINDPGAHLVAAVGLIEDPHTPAPTQEELIAWCQQLLPSYMVPEFIAIANALPVTINGKLDRRGSHALIEEHKKNHQASAVPTDAGHVEPQVVELVAQVLADSARISTLDPDADFFASGGDSVTAIRAVGAVRDMFAQPQLGITELFSHRSARGLAAAIVRLDPYPGYSAQVADIAAEVAAMGEDELKAHLDTTTS</sequence>
<reference evidence="11 12" key="1">
    <citation type="submission" date="2023-07" db="EMBL/GenBank/DDBJ databases">
        <title>Sequencing the genomes of 1000 actinobacteria strains.</title>
        <authorList>
            <person name="Klenk H.-P."/>
        </authorList>
    </citation>
    <scope>NUCLEOTIDE SEQUENCE [LARGE SCALE GENOMIC DNA]</scope>
    <source>
        <strain evidence="11 12">DSM 44508</strain>
    </source>
</reference>
<keyword evidence="12" id="KW-1185">Reference proteome</keyword>
<protein>
    <recommendedName>
        <fullName evidence="4">Phenyloxazoline synthase MbtB</fullName>
    </recommendedName>
    <alternativeName>
        <fullName evidence="8">Mycobactin synthetase protein B</fullName>
    </alternativeName>
</protein>
<evidence type="ECO:0000256" key="5">
    <source>
        <dbReference type="ARBA" id="ARBA00022450"/>
    </source>
</evidence>
<dbReference type="Pfam" id="PF13193">
    <property type="entry name" value="AMP-binding_C"/>
    <property type="match status" value="1"/>
</dbReference>
<dbReference type="SMART" id="SM00823">
    <property type="entry name" value="PKS_PP"/>
    <property type="match status" value="1"/>
</dbReference>
<evidence type="ECO:0000256" key="1">
    <source>
        <dbReference type="ARBA" id="ARBA00001957"/>
    </source>
</evidence>
<dbReference type="Pfam" id="PF00501">
    <property type="entry name" value="AMP-binding"/>
    <property type="match status" value="1"/>
</dbReference>
<comment type="similarity">
    <text evidence="3">Belongs to the ATP-dependent AMP-binding enzyme family. MbtB subfamily.</text>
</comment>
<evidence type="ECO:0000256" key="8">
    <source>
        <dbReference type="ARBA" id="ARBA00033440"/>
    </source>
</evidence>
<evidence type="ECO:0000313" key="11">
    <source>
        <dbReference type="EMBL" id="MDR7355422.1"/>
    </source>
</evidence>
<evidence type="ECO:0000256" key="2">
    <source>
        <dbReference type="ARBA" id="ARBA00005102"/>
    </source>
</evidence>
<dbReference type="PANTHER" id="PTHR45527">
    <property type="entry name" value="NONRIBOSOMAL PEPTIDE SYNTHETASE"/>
    <property type="match status" value="1"/>
</dbReference>
<dbReference type="InterPro" id="IPR010071">
    <property type="entry name" value="AA_adenyl_dom"/>
</dbReference>
<dbReference type="SUPFAM" id="SSF47336">
    <property type="entry name" value="ACP-like"/>
    <property type="match status" value="2"/>
</dbReference>
<dbReference type="Pfam" id="PF00550">
    <property type="entry name" value="PP-binding"/>
    <property type="match status" value="2"/>
</dbReference>
<evidence type="ECO:0000256" key="3">
    <source>
        <dbReference type="ARBA" id="ARBA00007380"/>
    </source>
</evidence>
<dbReference type="InterPro" id="IPR006162">
    <property type="entry name" value="Ppantetheine_attach_site"/>
</dbReference>
<dbReference type="PANTHER" id="PTHR45527:SF10">
    <property type="entry name" value="PYOCHELIN SYNTHASE PCHF"/>
    <property type="match status" value="1"/>
</dbReference>
<dbReference type="PROSITE" id="PS50075">
    <property type="entry name" value="CARRIER"/>
    <property type="match status" value="2"/>
</dbReference>
<dbReference type="InterPro" id="IPR023213">
    <property type="entry name" value="CAT-like_dom_sf"/>
</dbReference>
<evidence type="ECO:0000256" key="4">
    <source>
        <dbReference type="ARBA" id="ARBA00016743"/>
    </source>
</evidence>
<dbReference type="InterPro" id="IPR042099">
    <property type="entry name" value="ANL_N_sf"/>
</dbReference>
<dbReference type="InterPro" id="IPR057737">
    <property type="entry name" value="Condensation_MtbB-like"/>
</dbReference>
<dbReference type="SUPFAM" id="SSF56801">
    <property type="entry name" value="Acetyl-CoA synthetase-like"/>
    <property type="match status" value="1"/>
</dbReference>
<dbReference type="Gene3D" id="3.30.559.30">
    <property type="entry name" value="Nonribosomal peptide synthetase, condensation domain"/>
    <property type="match status" value="1"/>
</dbReference>
<feature type="domain" description="Carrier" evidence="10">
    <location>
        <begin position="1091"/>
        <end position="1171"/>
    </location>
</feature>
<name>A0ABU2B9X0_9CORY</name>
<dbReference type="Gene3D" id="3.30.300.30">
    <property type="match status" value="1"/>
</dbReference>
<dbReference type="SUPFAM" id="SSF52777">
    <property type="entry name" value="CoA-dependent acyltransferases"/>
    <property type="match status" value="2"/>
</dbReference>
<keyword evidence="6" id="KW-0597">Phosphoprotein</keyword>
<evidence type="ECO:0000313" key="12">
    <source>
        <dbReference type="Proteomes" id="UP001183619"/>
    </source>
</evidence>
<dbReference type="InterPro" id="IPR009081">
    <property type="entry name" value="PP-bd_ACP"/>
</dbReference>
<dbReference type="PROSITE" id="PS00455">
    <property type="entry name" value="AMP_BINDING"/>
    <property type="match status" value="1"/>
</dbReference>
<feature type="domain" description="Carrier" evidence="10">
    <location>
        <begin position="3"/>
        <end position="77"/>
    </location>
</feature>
<feature type="region of interest" description="Disordered" evidence="9">
    <location>
        <begin position="77"/>
        <end position="119"/>
    </location>
</feature>
<dbReference type="Gene3D" id="3.40.50.12780">
    <property type="entry name" value="N-terminal domain of ligase-like"/>
    <property type="match status" value="1"/>
</dbReference>
<dbReference type="InterPro" id="IPR000873">
    <property type="entry name" value="AMP-dep_synth/lig_dom"/>
</dbReference>
<dbReference type="InterPro" id="IPR036736">
    <property type="entry name" value="ACP-like_sf"/>
</dbReference>
<comment type="pathway">
    <text evidence="2">Siderophore biosynthesis; mycobactin biosynthesis.</text>
</comment>